<feature type="transmembrane region" description="Helical" evidence="2">
    <location>
        <begin position="6"/>
        <end position="24"/>
    </location>
</feature>
<dbReference type="GO" id="GO:0016175">
    <property type="term" value="F:superoxide-generating NAD(P)H oxidase activity"/>
    <property type="evidence" value="ECO:0007669"/>
    <property type="project" value="TreeGrafter"/>
</dbReference>
<dbReference type="InterPro" id="IPR050369">
    <property type="entry name" value="RBOH/FRE"/>
</dbReference>
<reference evidence="4" key="1">
    <citation type="journal article" date="2018" name="Nat. Microbiol.">
        <title>Leveraging single-cell genomics to expand the fungal tree of life.</title>
        <authorList>
            <person name="Ahrendt S.R."/>
            <person name="Quandt C.A."/>
            <person name="Ciobanu D."/>
            <person name="Clum A."/>
            <person name="Salamov A."/>
            <person name="Andreopoulos B."/>
            <person name="Cheng J.F."/>
            <person name="Woyke T."/>
            <person name="Pelin A."/>
            <person name="Henrissat B."/>
            <person name="Reynolds N.K."/>
            <person name="Benny G.L."/>
            <person name="Smith M.E."/>
            <person name="James T.Y."/>
            <person name="Grigoriev I.V."/>
        </authorList>
    </citation>
    <scope>NUCLEOTIDE SEQUENCE [LARGE SCALE GENOMIC DNA]</scope>
    <source>
        <strain evidence="4">RSA 468</strain>
    </source>
</reference>
<dbReference type="STRING" id="215637.A0A4P9ZNI2"/>
<organism evidence="3 4">
    <name type="scientific">Dimargaris cristalligena</name>
    <dbReference type="NCBI Taxonomy" id="215637"/>
    <lineage>
        <taxon>Eukaryota</taxon>
        <taxon>Fungi</taxon>
        <taxon>Fungi incertae sedis</taxon>
        <taxon>Zoopagomycota</taxon>
        <taxon>Kickxellomycotina</taxon>
        <taxon>Dimargaritomycetes</taxon>
        <taxon>Dimargaritales</taxon>
        <taxon>Dimargaritaceae</taxon>
        <taxon>Dimargaris</taxon>
    </lineage>
</organism>
<dbReference type="PANTHER" id="PTHR11972">
    <property type="entry name" value="NADPH OXIDASE"/>
    <property type="match status" value="1"/>
</dbReference>
<keyword evidence="1" id="KW-0560">Oxidoreductase</keyword>
<dbReference type="PANTHER" id="PTHR11972:SF153">
    <property type="entry name" value="SUPEROXIDE-GENERATING NADPH OXIDASE HEAVY CHAIN SUBUNIT A"/>
    <property type="match status" value="1"/>
</dbReference>
<evidence type="ECO:0008006" key="5">
    <source>
        <dbReference type="Google" id="ProtNLM"/>
    </source>
</evidence>
<keyword evidence="2" id="KW-1133">Transmembrane helix</keyword>
<dbReference type="GO" id="GO:0043020">
    <property type="term" value="C:NADPH oxidase complex"/>
    <property type="evidence" value="ECO:0007669"/>
    <property type="project" value="TreeGrafter"/>
</dbReference>
<feature type="transmembrane region" description="Helical" evidence="2">
    <location>
        <begin position="45"/>
        <end position="69"/>
    </location>
</feature>
<name>A0A4P9ZNI2_9FUNG</name>
<dbReference type="AlphaFoldDB" id="A0A4P9ZNI2"/>
<evidence type="ECO:0000313" key="3">
    <source>
        <dbReference type="EMBL" id="RKP34897.1"/>
    </source>
</evidence>
<dbReference type="GO" id="GO:0042554">
    <property type="term" value="P:superoxide anion generation"/>
    <property type="evidence" value="ECO:0007669"/>
    <property type="project" value="TreeGrafter"/>
</dbReference>
<keyword evidence="2" id="KW-0472">Membrane</keyword>
<evidence type="ECO:0000313" key="4">
    <source>
        <dbReference type="Proteomes" id="UP000268162"/>
    </source>
</evidence>
<protein>
    <recommendedName>
        <fullName evidence="5">Ferric oxidoreductase domain-containing protein</fullName>
    </recommendedName>
</protein>
<evidence type="ECO:0000256" key="2">
    <source>
        <dbReference type="SAM" id="Phobius"/>
    </source>
</evidence>
<feature type="non-terminal residue" evidence="3">
    <location>
        <position position="1"/>
    </location>
</feature>
<keyword evidence="4" id="KW-1185">Reference proteome</keyword>
<dbReference type="EMBL" id="ML003031">
    <property type="protein sequence ID" value="RKP34897.1"/>
    <property type="molecule type" value="Genomic_DNA"/>
</dbReference>
<accession>A0A4P9ZNI2</accession>
<keyword evidence="2" id="KW-0812">Transmembrane</keyword>
<feature type="non-terminal residue" evidence="3">
    <location>
        <position position="111"/>
    </location>
</feature>
<feature type="transmembrane region" description="Helical" evidence="2">
    <location>
        <begin position="89"/>
        <end position="109"/>
    </location>
</feature>
<proteinExistence type="predicted"/>
<dbReference type="GO" id="GO:0006952">
    <property type="term" value="P:defense response"/>
    <property type="evidence" value="ECO:0007669"/>
    <property type="project" value="TreeGrafter"/>
</dbReference>
<evidence type="ECO:0000256" key="1">
    <source>
        <dbReference type="ARBA" id="ARBA00023002"/>
    </source>
</evidence>
<gene>
    <name evidence="3" type="ORF">BJ085DRAFT_11311</name>
</gene>
<dbReference type="Proteomes" id="UP000268162">
    <property type="component" value="Unassembled WGS sequence"/>
</dbReference>
<sequence>RTFFYALWVIMQLAIFVPTCLYYITTDDYKTTRGIMGPTLGVSRGAAMTINFDASIILLLVSRNFLSYLRSTFVSRYITIDKNIHAHKVVAWSLMFMVFVHVFGHCFNLSK</sequence>